<keyword evidence="2" id="KW-1185">Reference proteome</keyword>
<dbReference type="PATRIC" id="fig|1393736.3.peg.886"/>
<proteinExistence type="predicted"/>
<evidence type="ECO:0000313" key="2">
    <source>
        <dbReference type="Proteomes" id="UP000023464"/>
    </source>
</evidence>
<dbReference type="AlphaFoldDB" id="A0A022PM30"/>
<protein>
    <submittedName>
        <fullName evidence="1">Uncharacterized protein</fullName>
    </submittedName>
</protein>
<dbReference type="EMBL" id="JFGV01000009">
    <property type="protein sequence ID" value="EYU16579.1"/>
    <property type="molecule type" value="Genomic_DNA"/>
</dbReference>
<dbReference type="Proteomes" id="UP000023464">
    <property type="component" value="Unassembled WGS sequence"/>
</dbReference>
<comment type="caution">
    <text evidence="1">The sequence shown here is derived from an EMBL/GenBank/DDBJ whole genome shotgun (WGS) entry which is preliminary data.</text>
</comment>
<reference evidence="1 2" key="1">
    <citation type="submission" date="2014-03" db="EMBL/GenBank/DDBJ databases">
        <title>Draft Genome of Photorhabdus luminescens BA1, an Egyptian Isolate.</title>
        <authorList>
            <person name="Ghazal S."/>
            <person name="Hurst S.G.IV."/>
            <person name="Morris K."/>
            <person name="Thomas K."/>
            <person name="Tisa L.S."/>
        </authorList>
    </citation>
    <scope>NUCLEOTIDE SEQUENCE [LARGE SCALE GENOMIC DNA]</scope>
    <source>
        <strain evidence="1 2">BA1</strain>
    </source>
</reference>
<name>A0A022PM30_9GAMM</name>
<gene>
    <name evidence="1" type="ORF">BA1DRAFT_00863</name>
</gene>
<sequence>MGVALKNENNTIELKMWLKHAQFTFSRTGCPYDRVNDTLLTSAMLVARQSEMHPERLETLLESIATDFPGYDFMRCRFNQSLFPHFVMKHEMLVMIGGLTEYLIDGIMLAALCHMRQLRTLSELLTLIPNGMPERNVLKELWQSQKTDAGCNLLDNFDLIDAIASEQHARGQQ</sequence>
<evidence type="ECO:0000313" key="1">
    <source>
        <dbReference type="EMBL" id="EYU16579.1"/>
    </source>
</evidence>
<organism evidence="1 2">
    <name type="scientific">Photorhabdus aegyptia</name>
    <dbReference type="NCBI Taxonomy" id="2805098"/>
    <lineage>
        <taxon>Bacteria</taxon>
        <taxon>Pseudomonadati</taxon>
        <taxon>Pseudomonadota</taxon>
        <taxon>Gammaproteobacteria</taxon>
        <taxon>Enterobacterales</taxon>
        <taxon>Morganellaceae</taxon>
        <taxon>Photorhabdus</taxon>
    </lineage>
</organism>
<accession>A0A022PM30</accession>